<dbReference type="PANTHER" id="PTHR33221:SF15">
    <property type="entry name" value="HTH-TYPE TRANSCRIPTIONAL REGULATOR YWGB-RELATED"/>
    <property type="match status" value="1"/>
</dbReference>
<dbReference type="OrthoDB" id="32510at2"/>
<dbReference type="HOGENOM" id="CLU_107144_4_3_9"/>
<dbReference type="InterPro" id="IPR036390">
    <property type="entry name" value="WH_DNA-bd_sf"/>
</dbReference>
<dbReference type="PROSITE" id="PS51197">
    <property type="entry name" value="HTH_RRF2_2"/>
    <property type="match status" value="1"/>
</dbReference>
<protein>
    <submittedName>
        <fullName evidence="1">Rrf2 family transcriptional regulator</fullName>
    </submittedName>
</protein>
<gene>
    <name evidence="1" type="ORF">PBOR_05375</name>
</gene>
<dbReference type="Gene3D" id="1.10.10.10">
    <property type="entry name" value="Winged helix-like DNA-binding domain superfamily/Winged helix DNA-binding domain"/>
    <property type="match status" value="1"/>
</dbReference>
<name>A0A089L4S1_PAEBO</name>
<dbReference type="RefSeq" id="WP_042210763.1">
    <property type="nucleotide sequence ID" value="NZ_CP009285.1"/>
</dbReference>
<accession>A0A089L4S1</accession>
<sequence>MAKTRNSGAPQYKSFGLVLQALVILAKKGNTCSSCEIAELLSSEATLLRRLMANLTRERILVTREGRDGGYLLNRAPEELTLAEIYRAMEAGEGRDNGHSDTMCVNALGTQMKAAYGELLDELDRSALSVLERYTLADMVRKTEG</sequence>
<dbReference type="EMBL" id="CP009285">
    <property type="protein sequence ID" value="AIQ56426.1"/>
    <property type="molecule type" value="Genomic_DNA"/>
</dbReference>
<dbReference type="PANTHER" id="PTHR33221">
    <property type="entry name" value="WINGED HELIX-TURN-HELIX TRANSCRIPTIONAL REGULATOR, RRF2 FAMILY"/>
    <property type="match status" value="1"/>
</dbReference>
<reference evidence="1" key="1">
    <citation type="submission" date="2014-08" db="EMBL/GenBank/DDBJ databases">
        <title>Comparative genomics of the Paenibacillus odorifer group.</title>
        <authorList>
            <person name="den Bakker H.C."/>
            <person name="Tsai Y.-C.Y.-C."/>
            <person name="Martin N."/>
            <person name="Korlach J."/>
            <person name="Wiedmann M."/>
        </authorList>
    </citation>
    <scope>NUCLEOTIDE SEQUENCE [LARGE SCALE GENOMIC DNA]</scope>
    <source>
        <strain evidence="1">DSM 13188</strain>
    </source>
</reference>
<dbReference type="InterPro" id="IPR000944">
    <property type="entry name" value="Tscrpt_reg_Rrf2"/>
</dbReference>
<dbReference type="InterPro" id="IPR030489">
    <property type="entry name" value="TR_Rrf2-type_CS"/>
</dbReference>
<dbReference type="GO" id="GO:0003700">
    <property type="term" value="F:DNA-binding transcription factor activity"/>
    <property type="evidence" value="ECO:0007669"/>
    <property type="project" value="TreeGrafter"/>
</dbReference>
<dbReference type="GO" id="GO:0005829">
    <property type="term" value="C:cytosol"/>
    <property type="evidence" value="ECO:0007669"/>
    <property type="project" value="TreeGrafter"/>
</dbReference>
<evidence type="ECO:0000313" key="2">
    <source>
        <dbReference type="Proteomes" id="UP000029518"/>
    </source>
</evidence>
<dbReference type="AlphaFoldDB" id="A0A089L4S1"/>
<dbReference type="Proteomes" id="UP000029518">
    <property type="component" value="Chromosome"/>
</dbReference>
<dbReference type="SUPFAM" id="SSF46785">
    <property type="entry name" value="Winged helix' DNA-binding domain"/>
    <property type="match status" value="1"/>
</dbReference>
<keyword evidence="2" id="KW-1185">Reference proteome</keyword>
<dbReference type="InterPro" id="IPR036388">
    <property type="entry name" value="WH-like_DNA-bd_sf"/>
</dbReference>
<dbReference type="KEGG" id="pbd:PBOR_05375"/>
<organism evidence="1 2">
    <name type="scientific">Paenibacillus borealis</name>
    <dbReference type="NCBI Taxonomy" id="160799"/>
    <lineage>
        <taxon>Bacteria</taxon>
        <taxon>Bacillati</taxon>
        <taxon>Bacillota</taxon>
        <taxon>Bacilli</taxon>
        <taxon>Bacillales</taxon>
        <taxon>Paenibacillaceae</taxon>
        <taxon>Paenibacillus</taxon>
    </lineage>
</organism>
<dbReference type="PROSITE" id="PS01332">
    <property type="entry name" value="HTH_RRF2_1"/>
    <property type="match status" value="1"/>
</dbReference>
<dbReference type="Pfam" id="PF02082">
    <property type="entry name" value="Rrf2"/>
    <property type="match status" value="1"/>
</dbReference>
<evidence type="ECO:0000313" key="1">
    <source>
        <dbReference type="EMBL" id="AIQ56426.1"/>
    </source>
</evidence>
<proteinExistence type="predicted"/>